<dbReference type="PANTHER" id="PTHR43840">
    <property type="entry name" value="MITOCHONDRIAL METAL TRANSPORTER 1-RELATED"/>
    <property type="match status" value="1"/>
</dbReference>
<organism evidence="9 10">
    <name type="scientific">Pseudonocardia hierapolitana</name>
    <dbReference type="NCBI Taxonomy" id="1128676"/>
    <lineage>
        <taxon>Bacteria</taxon>
        <taxon>Bacillati</taxon>
        <taxon>Actinomycetota</taxon>
        <taxon>Actinomycetes</taxon>
        <taxon>Pseudonocardiales</taxon>
        <taxon>Pseudonocardiaceae</taxon>
        <taxon>Pseudonocardia</taxon>
    </lineage>
</organism>
<comment type="subcellular location">
    <subcellularLocation>
        <location evidence="1">Membrane</location>
        <topology evidence="1">Multi-pass membrane protein</topology>
    </subcellularLocation>
</comment>
<keyword evidence="10" id="KW-1185">Reference proteome</keyword>
<gene>
    <name evidence="9" type="ORF">FHX44_111644</name>
</gene>
<sequence length="304" mass="32403">MTTQWHTRDSSALLLSVVASSVFAVGSLVWGLLAGSQMIVFDGLYSFVSVALSLLAVWALRAARSGPDERYPWGREIFEPLTITVKAAALAGLCAYAMVGGIEEIFAGGREIEAGWAVLYGAVATAVGLGVSLVLRRMSRGATDLVRAEAAEWMGDALLSIGAFAGFGVALGLQLAGRGDLARYVDPAMVVLTSAIYLRIPLRLAVEGLREVLTMSAAPAMREQVSALVDDVAREWGLAEPAVRQSKVGTRLDVDIMFLVDAGSTARSVEEFDRVRAQLEDRLRVTGLEPSLSVGFTADPRWVA</sequence>
<dbReference type="SUPFAM" id="SSF161111">
    <property type="entry name" value="Cation efflux protein transmembrane domain-like"/>
    <property type="match status" value="1"/>
</dbReference>
<evidence type="ECO:0000256" key="1">
    <source>
        <dbReference type="ARBA" id="ARBA00004141"/>
    </source>
</evidence>
<keyword evidence="4 7" id="KW-0812">Transmembrane</keyword>
<evidence type="ECO:0000313" key="9">
    <source>
        <dbReference type="EMBL" id="TWF75759.1"/>
    </source>
</evidence>
<dbReference type="GO" id="GO:0015093">
    <property type="term" value="F:ferrous iron transmembrane transporter activity"/>
    <property type="evidence" value="ECO:0007669"/>
    <property type="project" value="TreeGrafter"/>
</dbReference>
<dbReference type="GO" id="GO:0015086">
    <property type="term" value="F:cadmium ion transmembrane transporter activity"/>
    <property type="evidence" value="ECO:0007669"/>
    <property type="project" value="TreeGrafter"/>
</dbReference>
<reference evidence="9 10" key="1">
    <citation type="submission" date="2019-06" db="EMBL/GenBank/DDBJ databases">
        <title>Sequencing the genomes of 1000 actinobacteria strains.</title>
        <authorList>
            <person name="Klenk H.-P."/>
        </authorList>
    </citation>
    <scope>NUCLEOTIDE SEQUENCE [LARGE SCALE GENOMIC DNA]</scope>
    <source>
        <strain evidence="9 10">DSM 45671</strain>
    </source>
</reference>
<dbReference type="PANTHER" id="PTHR43840:SF15">
    <property type="entry name" value="MITOCHONDRIAL METAL TRANSPORTER 1-RELATED"/>
    <property type="match status" value="1"/>
</dbReference>
<dbReference type="InterPro" id="IPR027469">
    <property type="entry name" value="Cation_efflux_TMD_sf"/>
</dbReference>
<dbReference type="GO" id="GO:0006882">
    <property type="term" value="P:intracellular zinc ion homeostasis"/>
    <property type="evidence" value="ECO:0007669"/>
    <property type="project" value="TreeGrafter"/>
</dbReference>
<evidence type="ECO:0000256" key="5">
    <source>
        <dbReference type="ARBA" id="ARBA00022989"/>
    </source>
</evidence>
<evidence type="ECO:0000256" key="4">
    <source>
        <dbReference type="ARBA" id="ARBA00022692"/>
    </source>
</evidence>
<dbReference type="GO" id="GO:0015341">
    <property type="term" value="F:zinc efflux antiporter activity"/>
    <property type="evidence" value="ECO:0007669"/>
    <property type="project" value="TreeGrafter"/>
</dbReference>
<keyword evidence="3" id="KW-0813">Transport</keyword>
<dbReference type="Pfam" id="PF01545">
    <property type="entry name" value="Cation_efflux"/>
    <property type="match status" value="1"/>
</dbReference>
<dbReference type="RefSeq" id="WP_147254909.1">
    <property type="nucleotide sequence ID" value="NZ_VIWU01000001.1"/>
</dbReference>
<dbReference type="InterPro" id="IPR002524">
    <property type="entry name" value="Cation_efflux"/>
</dbReference>
<feature type="domain" description="Cation efflux protein transmembrane" evidence="8">
    <location>
        <begin position="13"/>
        <end position="211"/>
    </location>
</feature>
<protein>
    <submittedName>
        <fullName evidence="9">Cation diffusion facilitator family transporter</fullName>
    </submittedName>
</protein>
<evidence type="ECO:0000256" key="7">
    <source>
        <dbReference type="SAM" id="Phobius"/>
    </source>
</evidence>
<dbReference type="InterPro" id="IPR050291">
    <property type="entry name" value="CDF_Transporter"/>
</dbReference>
<feature type="transmembrane region" description="Helical" evidence="7">
    <location>
        <begin position="39"/>
        <end position="60"/>
    </location>
</feature>
<feature type="transmembrane region" description="Helical" evidence="7">
    <location>
        <begin position="81"/>
        <end position="102"/>
    </location>
</feature>
<dbReference type="AlphaFoldDB" id="A0A561SLM5"/>
<evidence type="ECO:0000313" key="10">
    <source>
        <dbReference type="Proteomes" id="UP000321261"/>
    </source>
</evidence>
<evidence type="ECO:0000256" key="3">
    <source>
        <dbReference type="ARBA" id="ARBA00022448"/>
    </source>
</evidence>
<dbReference type="NCBIfam" id="TIGR01297">
    <property type="entry name" value="CDF"/>
    <property type="match status" value="1"/>
</dbReference>
<evidence type="ECO:0000256" key="6">
    <source>
        <dbReference type="ARBA" id="ARBA00023136"/>
    </source>
</evidence>
<dbReference type="InterPro" id="IPR058533">
    <property type="entry name" value="Cation_efflux_TM"/>
</dbReference>
<accession>A0A561SLM5</accession>
<name>A0A561SLM5_9PSEU</name>
<keyword evidence="6 7" id="KW-0472">Membrane</keyword>
<feature type="transmembrane region" description="Helical" evidence="7">
    <location>
        <begin position="156"/>
        <end position="175"/>
    </location>
</feature>
<dbReference type="GO" id="GO:0005886">
    <property type="term" value="C:plasma membrane"/>
    <property type="evidence" value="ECO:0007669"/>
    <property type="project" value="TreeGrafter"/>
</dbReference>
<proteinExistence type="inferred from homology"/>
<feature type="transmembrane region" description="Helical" evidence="7">
    <location>
        <begin position="12"/>
        <end position="33"/>
    </location>
</feature>
<feature type="transmembrane region" description="Helical" evidence="7">
    <location>
        <begin position="114"/>
        <end position="135"/>
    </location>
</feature>
<dbReference type="OrthoDB" id="2388015at2"/>
<keyword evidence="5 7" id="KW-1133">Transmembrane helix</keyword>
<evidence type="ECO:0000256" key="2">
    <source>
        <dbReference type="ARBA" id="ARBA00008114"/>
    </source>
</evidence>
<comment type="similarity">
    <text evidence="2">Belongs to the cation diffusion facilitator (CDF) transporter (TC 2.A.4) family.</text>
</comment>
<comment type="caution">
    <text evidence="9">The sequence shown here is derived from an EMBL/GenBank/DDBJ whole genome shotgun (WGS) entry which is preliminary data.</text>
</comment>
<dbReference type="Proteomes" id="UP000321261">
    <property type="component" value="Unassembled WGS sequence"/>
</dbReference>
<dbReference type="Gene3D" id="1.20.1510.10">
    <property type="entry name" value="Cation efflux protein transmembrane domain"/>
    <property type="match status" value="1"/>
</dbReference>
<evidence type="ECO:0000259" key="8">
    <source>
        <dbReference type="Pfam" id="PF01545"/>
    </source>
</evidence>
<dbReference type="EMBL" id="VIWU01000001">
    <property type="protein sequence ID" value="TWF75759.1"/>
    <property type="molecule type" value="Genomic_DNA"/>
</dbReference>